<gene>
    <name evidence="5" type="primary">metX</name>
    <name evidence="2" type="synonym">metXA</name>
    <name evidence="5" type="ORF">Cch01nite_37690</name>
</gene>
<comment type="subunit">
    <text evidence="2">Homodimer.</text>
</comment>
<keyword evidence="6" id="KW-1185">Reference proteome</keyword>
<dbReference type="AlphaFoldDB" id="A0A919U0M5"/>
<dbReference type="InterPro" id="IPR008220">
    <property type="entry name" value="HAT_MetX-like"/>
</dbReference>
<dbReference type="Proteomes" id="UP000632740">
    <property type="component" value="Unassembled WGS sequence"/>
</dbReference>
<accession>A0A919U0M5</accession>
<dbReference type="NCBIfam" id="TIGR01392">
    <property type="entry name" value="homoserO_Ac_trn"/>
    <property type="match status" value="1"/>
</dbReference>
<organism evidence="5 6">
    <name type="scientific">Cellulomonas chitinilytica</name>
    <dbReference type="NCBI Taxonomy" id="398759"/>
    <lineage>
        <taxon>Bacteria</taxon>
        <taxon>Bacillati</taxon>
        <taxon>Actinomycetota</taxon>
        <taxon>Actinomycetes</taxon>
        <taxon>Micrococcales</taxon>
        <taxon>Cellulomonadaceae</taxon>
        <taxon>Cellulomonas</taxon>
    </lineage>
</organism>
<keyword evidence="2" id="KW-0012">Acyltransferase</keyword>
<comment type="similarity">
    <text evidence="2">Belongs to the AB hydrolase superfamily. MetX family.</text>
</comment>
<dbReference type="GO" id="GO:0004414">
    <property type="term" value="F:homoserine O-acetyltransferase activity"/>
    <property type="evidence" value="ECO:0007669"/>
    <property type="project" value="UniProtKB-UniRule"/>
</dbReference>
<comment type="subcellular location">
    <subcellularLocation>
        <location evidence="2">Cytoplasm</location>
    </subcellularLocation>
</comment>
<dbReference type="EC" id="2.3.1.31" evidence="2"/>
<dbReference type="InterPro" id="IPR000073">
    <property type="entry name" value="AB_hydrolase_1"/>
</dbReference>
<comment type="catalytic activity">
    <reaction evidence="2">
        <text>L-homoserine + acetyl-CoA = O-acetyl-L-homoserine + CoA</text>
        <dbReference type="Rhea" id="RHEA:13701"/>
        <dbReference type="ChEBI" id="CHEBI:57287"/>
        <dbReference type="ChEBI" id="CHEBI:57288"/>
        <dbReference type="ChEBI" id="CHEBI:57476"/>
        <dbReference type="ChEBI" id="CHEBI:57716"/>
        <dbReference type="EC" id="2.3.1.31"/>
    </reaction>
</comment>
<dbReference type="NCBIfam" id="NF001209">
    <property type="entry name" value="PRK00175.1"/>
    <property type="match status" value="1"/>
</dbReference>
<keyword evidence="2" id="KW-0486">Methionine biosynthesis</keyword>
<sequence>MTPPPSSSRPDPDPSQGRGRPDEDGAAVPPGEITPGEPTTPPGTPRARPVDWGLVPDETFTFAPHRAHARTLSSRVPLPERPPVPASAAWRQGDPVGRRQFADLGPFALESGGRLPAVRLAYETWGTLNEDGTNAVLVLHALTGDSHVTGDAGPGHPTAGWWSSMVGPGAPIDTEEWFVVAPNVLGGCQGSTGPSSPAPDGRPWGGRFPLLTVRDQVAAEIRLADLLGIDSWALVIGASMGGLRVLEWAASAPERVEAIAAIATAAQTSGDQIAGFHTQLAAIAADPGYRGGDYYDATDGDGPHNGLGLARQIAHQTYRSAFELDERFGRIPQGGEDPLEGGRFAVQSYLDHHGDKLTRRFDANTYVALTRTMITHDLGRDRGGVSAALAQITARALVVAVDSDRLFPPAQSERIAAGIPGAGPVRTIHSDYGHDGFLIEEDQVGRFVSEFLAEGARRP</sequence>
<name>A0A919U0M5_9CELL</name>
<comment type="pathway">
    <text evidence="2">Amino-acid biosynthesis; L-methionine biosynthesis via de novo pathway; O-acetyl-L-homoserine from L-homoserine: step 1/1.</text>
</comment>
<dbReference type="PANTHER" id="PTHR32268">
    <property type="entry name" value="HOMOSERINE O-ACETYLTRANSFERASE"/>
    <property type="match status" value="1"/>
</dbReference>
<keyword evidence="1 2" id="KW-0808">Transferase</keyword>
<feature type="binding site" evidence="2">
    <location>
        <position position="435"/>
    </location>
    <ligand>
        <name>substrate</name>
    </ligand>
</feature>
<dbReference type="Pfam" id="PF00561">
    <property type="entry name" value="Abhydrolase_1"/>
    <property type="match status" value="1"/>
</dbReference>
<dbReference type="InterPro" id="IPR029058">
    <property type="entry name" value="AB_hydrolase_fold"/>
</dbReference>
<feature type="region of interest" description="Disordered" evidence="3">
    <location>
        <begin position="68"/>
        <end position="93"/>
    </location>
</feature>
<evidence type="ECO:0000256" key="2">
    <source>
        <dbReference type="HAMAP-Rule" id="MF_00296"/>
    </source>
</evidence>
<feature type="active site" description="Nucleophile" evidence="2">
    <location>
        <position position="239"/>
    </location>
</feature>
<dbReference type="RefSeq" id="WP_239071058.1">
    <property type="nucleotide sequence ID" value="NZ_BONK01000015.1"/>
</dbReference>
<comment type="function">
    <text evidence="2">Transfers an acetyl group from acetyl-CoA to L-homoserine, forming acetyl-L-homoserine.</text>
</comment>
<dbReference type="GO" id="GO:0005737">
    <property type="term" value="C:cytoplasm"/>
    <property type="evidence" value="ECO:0007669"/>
    <property type="project" value="UniProtKB-SubCell"/>
</dbReference>
<keyword evidence="2" id="KW-0963">Cytoplasm</keyword>
<feature type="domain" description="AB hydrolase-1" evidence="4">
    <location>
        <begin position="134"/>
        <end position="438"/>
    </location>
</feature>
<feature type="active site" evidence="2">
    <location>
        <position position="434"/>
    </location>
</feature>
<evidence type="ECO:0000313" key="6">
    <source>
        <dbReference type="Proteomes" id="UP000632740"/>
    </source>
</evidence>
<proteinExistence type="inferred from homology"/>
<dbReference type="SUPFAM" id="SSF53474">
    <property type="entry name" value="alpha/beta-Hydrolases"/>
    <property type="match status" value="1"/>
</dbReference>
<dbReference type="HAMAP" id="MF_00296">
    <property type="entry name" value="MetX_acyltransf"/>
    <property type="match status" value="1"/>
</dbReference>
<comment type="caution">
    <text evidence="5">The sequence shown here is derived from an EMBL/GenBank/DDBJ whole genome shotgun (WGS) entry which is preliminary data.</text>
</comment>
<dbReference type="PANTHER" id="PTHR32268:SF11">
    <property type="entry name" value="HOMOSERINE O-ACETYLTRANSFERASE"/>
    <property type="match status" value="1"/>
</dbReference>
<dbReference type="EMBL" id="BONK01000015">
    <property type="protein sequence ID" value="GIG23045.1"/>
    <property type="molecule type" value="Genomic_DNA"/>
</dbReference>
<feature type="active site" evidence="2">
    <location>
        <position position="404"/>
    </location>
</feature>
<feature type="region of interest" description="Disordered" evidence="3">
    <location>
        <begin position="1"/>
        <end position="52"/>
    </location>
</feature>
<keyword evidence="2" id="KW-0028">Amino-acid biosynthesis</keyword>
<feature type="binding site" evidence="2">
    <location>
        <position position="311"/>
    </location>
    <ligand>
        <name>substrate</name>
    </ligand>
</feature>
<evidence type="ECO:0000256" key="3">
    <source>
        <dbReference type="SAM" id="MobiDB-lite"/>
    </source>
</evidence>
<evidence type="ECO:0000313" key="5">
    <source>
        <dbReference type="EMBL" id="GIG23045.1"/>
    </source>
</evidence>
<dbReference type="Gene3D" id="3.40.50.1820">
    <property type="entry name" value="alpha/beta hydrolase"/>
    <property type="match status" value="1"/>
</dbReference>
<dbReference type="GO" id="GO:0009092">
    <property type="term" value="P:homoserine metabolic process"/>
    <property type="evidence" value="ECO:0007669"/>
    <property type="project" value="TreeGrafter"/>
</dbReference>
<reference evidence="5" key="1">
    <citation type="submission" date="2021-01" db="EMBL/GenBank/DDBJ databases">
        <title>Whole genome shotgun sequence of Cellulomonas chitinilytica NBRC 110799.</title>
        <authorList>
            <person name="Komaki H."/>
            <person name="Tamura T."/>
        </authorList>
    </citation>
    <scope>NUCLEOTIDE SEQUENCE</scope>
    <source>
        <strain evidence="5">NBRC 110799</strain>
    </source>
</reference>
<protein>
    <recommendedName>
        <fullName evidence="2">Homoserine O-acetyltransferase</fullName>
        <shortName evidence="2">HAT</shortName>
        <ecNumber evidence="2">2.3.1.31</ecNumber>
    </recommendedName>
    <alternativeName>
        <fullName evidence="2">Homoserine transacetylase</fullName>
        <shortName evidence="2">HTA</shortName>
    </alternativeName>
</protein>
<evidence type="ECO:0000256" key="1">
    <source>
        <dbReference type="ARBA" id="ARBA00022679"/>
    </source>
</evidence>
<dbReference type="GO" id="GO:0009086">
    <property type="term" value="P:methionine biosynthetic process"/>
    <property type="evidence" value="ECO:0007669"/>
    <property type="project" value="UniProtKB-UniRule"/>
</dbReference>
<comment type="caution">
    <text evidence="2">Lacks conserved residue(s) required for the propagation of feature annotation.</text>
</comment>
<evidence type="ECO:0000259" key="4">
    <source>
        <dbReference type="Pfam" id="PF00561"/>
    </source>
</evidence>